<evidence type="ECO:0000259" key="17">
    <source>
        <dbReference type="Pfam" id="PF00224"/>
    </source>
</evidence>
<feature type="domain" description="Pyruvate kinase C-terminal" evidence="18">
    <location>
        <begin position="416"/>
        <end position="522"/>
    </location>
</feature>
<dbReference type="NCBIfam" id="NF004491">
    <property type="entry name" value="PRK05826.1"/>
    <property type="match status" value="1"/>
</dbReference>
<dbReference type="PROSITE" id="PS00110">
    <property type="entry name" value="PYRUVATE_KINASE"/>
    <property type="match status" value="1"/>
</dbReference>
<dbReference type="FunCoup" id="F0Y8C0">
    <property type="interactions" value="64"/>
</dbReference>
<evidence type="ECO:0000313" key="19">
    <source>
        <dbReference type="EMBL" id="EGB08740.1"/>
    </source>
</evidence>
<keyword evidence="9 15" id="KW-0418">Kinase</keyword>
<evidence type="ECO:0000259" key="18">
    <source>
        <dbReference type="Pfam" id="PF02887"/>
    </source>
</evidence>
<keyword evidence="8" id="KW-0547">Nucleotide-binding</keyword>
<dbReference type="EC" id="2.7.1.40" evidence="5 15"/>
<dbReference type="InterPro" id="IPR001697">
    <property type="entry name" value="Pyr_Knase"/>
</dbReference>
<dbReference type="NCBIfam" id="TIGR01064">
    <property type="entry name" value="pyruv_kin"/>
    <property type="match status" value="1"/>
</dbReference>
<dbReference type="InterPro" id="IPR040442">
    <property type="entry name" value="Pyrv_kinase-like_dom_sf"/>
</dbReference>
<dbReference type="InterPro" id="IPR015793">
    <property type="entry name" value="Pyrv_Knase_brl"/>
</dbReference>
<evidence type="ECO:0000256" key="12">
    <source>
        <dbReference type="ARBA" id="ARBA00023152"/>
    </source>
</evidence>
<dbReference type="GO" id="GO:0006950">
    <property type="term" value="P:response to stress"/>
    <property type="evidence" value="ECO:0007669"/>
    <property type="project" value="UniProtKB-ARBA"/>
</dbReference>
<dbReference type="PANTHER" id="PTHR11817">
    <property type="entry name" value="PYRUVATE KINASE"/>
    <property type="match status" value="1"/>
</dbReference>
<dbReference type="PRINTS" id="PR01050">
    <property type="entry name" value="PYRUVTKNASE"/>
</dbReference>
<dbReference type="KEGG" id="aaf:AURANDRAFT_63943"/>
<dbReference type="InterPro" id="IPR036918">
    <property type="entry name" value="Pyrv_Knase_C_sf"/>
</dbReference>
<dbReference type="InterPro" id="IPR015806">
    <property type="entry name" value="Pyrv_Knase_insert_dom_sf"/>
</dbReference>
<evidence type="ECO:0000256" key="16">
    <source>
        <dbReference type="SAM" id="MobiDB-lite"/>
    </source>
</evidence>
<dbReference type="Pfam" id="PF02887">
    <property type="entry name" value="PK_C"/>
    <property type="match status" value="1"/>
</dbReference>
<dbReference type="GO" id="GO:0016301">
    <property type="term" value="F:kinase activity"/>
    <property type="evidence" value="ECO:0007669"/>
    <property type="project" value="UniProtKB-KW"/>
</dbReference>
<keyword evidence="6 15" id="KW-0808">Transferase</keyword>
<gene>
    <name evidence="19" type="primary">PYK4</name>
    <name evidence="19" type="ORF">AURANDRAFT_63943</name>
</gene>
<dbReference type="Pfam" id="PF00224">
    <property type="entry name" value="PK"/>
    <property type="match status" value="1"/>
</dbReference>
<evidence type="ECO:0000256" key="15">
    <source>
        <dbReference type="RuleBase" id="RU000504"/>
    </source>
</evidence>
<keyword evidence="7" id="KW-0479">Metal-binding</keyword>
<keyword evidence="11 15" id="KW-0460">Magnesium</keyword>
<dbReference type="Gene3D" id="2.40.33.10">
    <property type="entry name" value="PK beta-barrel domain-like"/>
    <property type="match status" value="1"/>
</dbReference>
<evidence type="ECO:0000256" key="11">
    <source>
        <dbReference type="ARBA" id="ARBA00022842"/>
    </source>
</evidence>
<dbReference type="EMBL" id="GL833127">
    <property type="protein sequence ID" value="EGB08740.1"/>
    <property type="molecule type" value="Genomic_DNA"/>
</dbReference>
<dbReference type="OrthoDB" id="108365at2759"/>
<dbReference type="eggNOG" id="KOG2323">
    <property type="taxonomic scope" value="Eukaryota"/>
</dbReference>
<dbReference type="GO" id="GO:0000287">
    <property type="term" value="F:magnesium ion binding"/>
    <property type="evidence" value="ECO:0007669"/>
    <property type="project" value="InterPro"/>
</dbReference>
<dbReference type="InterPro" id="IPR015795">
    <property type="entry name" value="Pyrv_Knase_C"/>
</dbReference>
<dbReference type="FunFam" id="3.20.20.60:FF:000001">
    <property type="entry name" value="Pyruvate kinase"/>
    <property type="match status" value="1"/>
</dbReference>
<dbReference type="InParanoid" id="F0Y8C0"/>
<dbReference type="RefSeq" id="XP_009036725.1">
    <property type="nucleotide sequence ID" value="XM_009038477.1"/>
</dbReference>
<dbReference type="UniPathway" id="UPA00109">
    <property type="reaction ID" value="UER00188"/>
</dbReference>
<dbReference type="GO" id="GO:0004743">
    <property type="term" value="F:pyruvate kinase activity"/>
    <property type="evidence" value="ECO:0007669"/>
    <property type="project" value="UniProtKB-EC"/>
</dbReference>
<dbReference type="InterPro" id="IPR011037">
    <property type="entry name" value="Pyrv_Knase-like_insert_dom_sf"/>
</dbReference>
<dbReference type="GO" id="GO:0030955">
    <property type="term" value="F:potassium ion binding"/>
    <property type="evidence" value="ECO:0007669"/>
    <property type="project" value="InterPro"/>
</dbReference>
<evidence type="ECO:0000256" key="2">
    <source>
        <dbReference type="ARBA" id="ARBA00001958"/>
    </source>
</evidence>
<evidence type="ECO:0000256" key="14">
    <source>
        <dbReference type="ARBA" id="ARBA00048152"/>
    </source>
</evidence>
<organism evidence="20">
    <name type="scientific">Aureococcus anophagefferens</name>
    <name type="common">Harmful bloom alga</name>
    <dbReference type="NCBI Taxonomy" id="44056"/>
    <lineage>
        <taxon>Eukaryota</taxon>
        <taxon>Sar</taxon>
        <taxon>Stramenopiles</taxon>
        <taxon>Ochrophyta</taxon>
        <taxon>Pelagophyceae</taxon>
        <taxon>Pelagomonadales</taxon>
        <taxon>Pelagomonadaceae</taxon>
        <taxon>Aureococcus</taxon>
    </lineage>
</organism>
<dbReference type="SUPFAM" id="SSF51621">
    <property type="entry name" value="Phosphoenolpyruvate/pyruvate domain"/>
    <property type="match status" value="1"/>
</dbReference>
<keyword evidence="10" id="KW-0067">ATP-binding</keyword>
<evidence type="ECO:0000256" key="5">
    <source>
        <dbReference type="ARBA" id="ARBA00012142"/>
    </source>
</evidence>
<evidence type="ECO:0000256" key="8">
    <source>
        <dbReference type="ARBA" id="ARBA00022741"/>
    </source>
</evidence>
<keyword evidence="20" id="KW-1185">Reference proteome</keyword>
<comment type="catalytic activity">
    <reaction evidence="14 15">
        <text>pyruvate + ATP = phosphoenolpyruvate + ADP + H(+)</text>
        <dbReference type="Rhea" id="RHEA:18157"/>
        <dbReference type="ChEBI" id="CHEBI:15361"/>
        <dbReference type="ChEBI" id="CHEBI:15378"/>
        <dbReference type="ChEBI" id="CHEBI:30616"/>
        <dbReference type="ChEBI" id="CHEBI:58702"/>
        <dbReference type="ChEBI" id="CHEBI:456216"/>
        <dbReference type="EC" id="2.7.1.40"/>
    </reaction>
</comment>
<dbReference type="AlphaFoldDB" id="F0Y8C0"/>
<dbReference type="Gene3D" id="3.40.1380.20">
    <property type="entry name" value="Pyruvate kinase, C-terminal domain"/>
    <property type="match status" value="1"/>
</dbReference>
<evidence type="ECO:0000256" key="1">
    <source>
        <dbReference type="ARBA" id="ARBA00001946"/>
    </source>
</evidence>
<sequence>MAATVDSAMVKQCGRLAESPFPPRSDAALHKRTRIICTLGPSSWDVDMLGVLLDEGMNVARLNFSHGDHETHKRTIGRLKEALAIRPGRHCAIMLDTKGPEIRTGFFAAPNDGGKLKFAKGDPLILTTDYDHKSDGTKLGCTYKKLPTSVKPGGQILVADGSLVLEVVSTDGTAEVTCKIMNDCAIGERKNMNLPGVLVDLPVLQDKDTKDLVEFACPMGVDFVAVSFVQSAADVRTVRKTLDGAGGTKIKIISKIENQEGLDNFASIVDETDSVMVARGDLGMEIPPERVFRAQKSMIATCNGAGKPVIVATQMLESMVSNPRPTRAECSDVANAVLDGADAVMLSGETAGGSFPKEAVAIMARTCVQAEGEFDFDAAYQKELATMRESGQDKGDSTREWAKGRISRSASLSVVESTVSAATQASRDAAAKAIVVLAASGATTQLFAKYKCGIPLIVVTAHDSVARYAQALIPGAYVLHVPDLVKYGYADDTGDDEPKMVAEGTKFACSLGLVTSGDDFLCAVHSYRVNKQKNIAMRFFHASSTTNWRDPVGAGLAGAPGAKTPPKTGRQNDSRAVAPAATQSTGMTMDMVDVKQPASAVAPKKPSMLSGQTAMMSICTAATALFNKRSGFRPTRGLSAQGGTKFAPTTDAIVATTASRSARFDPETGLSPAMRVT</sequence>
<dbReference type="InterPro" id="IPR018209">
    <property type="entry name" value="Pyrv_Knase_AS"/>
</dbReference>
<reference evidence="19 20" key="1">
    <citation type="journal article" date="2011" name="Proc. Natl. Acad. Sci. U.S.A.">
        <title>Niche of harmful alga Aureococcus anophagefferens revealed through ecogenomics.</title>
        <authorList>
            <person name="Gobler C.J."/>
            <person name="Berry D.L."/>
            <person name="Dyhrman S.T."/>
            <person name="Wilhelm S.W."/>
            <person name="Salamov A."/>
            <person name="Lobanov A.V."/>
            <person name="Zhang Y."/>
            <person name="Collier J.L."/>
            <person name="Wurch L.L."/>
            <person name="Kustka A.B."/>
            <person name="Dill B.D."/>
            <person name="Shah M."/>
            <person name="VerBerkmoes N.C."/>
            <person name="Kuo A."/>
            <person name="Terry A."/>
            <person name="Pangilinan J."/>
            <person name="Lindquist E.A."/>
            <person name="Lucas S."/>
            <person name="Paulsen I.T."/>
            <person name="Hattenrath-Lehmann T.K."/>
            <person name="Talmage S.C."/>
            <person name="Walker E.A."/>
            <person name="Koch F."/>
            <person name="Burson A.M."/>
            <person name="Marcoval M.A."/>
            <person name="Tang Y.Z."/>
            <person name="Lecleir G.R."/>
            <person name="Coyne K.J."/>
            <person name="Berg G.M."/>
            <person name="Bertrand E.M."/>
            <person name="Saito M.A."/>
            <person name="Gladyshev V.N."/>
            <person name="Grigoriev I.V."/>
        </authorList>
    </citation>
    <scope>NUCLEOTIDE SEQUENCE [LARGE SCALE GENOMIC DNA]</scope>
    <source>
        <strain evidence="20">CCMP 1984</strain>
    </source>
</reference>
<comment type="pathway">
    <text evidence="3 15">Carbohydrate degradation; glycolysis; pyruvate from D-glyceraldehyde 3-phosphate: step 5/5.</text>
</comment>
<feature type="compositionally biased region" description="Low complexity" evidence="16">
    <location>
        <begin position="556"/>
        <end position="569"/>
    </location>
</feature>
<dbReference type="FunFam" id="2.40.33.10:FF:000001">
    <property type="entry name" value="Pyruvate kinase"/>
    <property type="match status" value="1"/>
</dbReference>
<keyword evidence="12 15" id="KW-0324">Glycolysis</keyword>
<evidence type="ECO:0000256" key="4">
    <source>
        <dbReference type="ARBA" id="ARBA00008663"/>
    </source>
</evidence>
<protein>
    <recommendedName>
        <fullName evidence="5 15">Pyruvate kinase</fullName>
        <ecNumber evidence="5 15">2.7.1.40</ecNumber>
    </recommendedName>
</protein>
<comment type="similarity">
    <text evidence="4 15">Belongs to the pyruvate kinase family.</text>
</comment>
<evidence type="ECO:0000256" key="9">
    <source>
        <dbReference type="ARBA" id="ARBA00022777"/>
    </source>
</evidence>
<evidence type="ECO:0000313" key="20">
    <source>
        <dbReference type="Proteomes" id="UP000002729"/>
    </source>
</evidence>
<dbReference type="Proteomes" id="UP000002729">
    <property type="component" value="Unassembled WGS sequence"/>
</dbReference>
<dbReference type="GeneID" id="20224585"/>
<dbReference type="SUPFAM" id="SSF52935">
    <property type="entry name" value="PK C-terminal domain-like"/>
    <property type="match status" value="1"/>
</dbReference>
<feature type="domain" description="Pyruvate kinase barrel" evidence="17">
    <location>
        <begin position="31"/>
        <end position="360"/>
    </location>
</feature>
<dbReference type="Gene3D" id="3.20.20.60">
    <property type="entry name" value="Phosphoenolpyruvate-binding domains"/>
    <property type="match status" value="1"/>
</dbReference>
<evidence type="ECO:0000256" key="7">
    <source>
        <dbReference type="ARBA" id="ARBA00022723"/>
    </source>
</evidence>
<comment type="cofactor">
    <cofactor evidence="2">
        <name>K(+)</name>
        <dbReference type="ChEBI" id="CHEBI:29103"/>
    </cofactor>
</comment>
<proteinExistence type="inferred from homology"/>
<keyword evidence="13 19" id="KW-0670">Pyruvate</keyword>
<dbReference type="OMA" id="IECMASA"/>
<feature type="region of interest" description="Disordered" evidence="16">
    <location>
        <begin position="556"/>
        <end position="583"/>
    </location>
</feature>
<dbReference type="GO" id="GO:0005524">
    <property type="term" value="F:ATP binding"/>
    <property type="evidence" value="ECO:0007669"/>
    <property type="project" value="UniProtKB-KW"/>
</dbReference>
<evidence type="ECO:0000256" key="6">
    <source>
        <dbReference type="ARBA" id="ARBA00022679"/>
    </source>
</evidence>
<name>F0Y8C0_AURAN</name>
<comment type="cofactor">
    <cofactor evidence="1">
        <name>Mg(2+)</name>
        <dbReference type="ChEBI" id="CHEBI:18420"/>
    </cofactor>
</comment>
<evidence type="ECO:0000256" key="10">
    <source>
        <dbReference type="ARBA" id="ARBA00022840"/>
    </source>
</evidence>
<dbReference type="SUPFAM" id="SSF50800">
    <property type="entry name" value="PK beta-barrel domain-like"/>
    <property type="match status" value="1"/>
</dbReference>
<dbReference type="InterPro" id="IPR015813">
    <property type="entry name" value="Pyrv/PenolPyrv_kinase-like_dom"/>
</dbReference>
<accession>F0Y8C0</accession>
<evidence type="ECO:0000256" key="13">
    <source>
        <dbReference type="ARBA" id="ARBA00023317"/>
    </source>
</evidence>
<evidence type="ECO:0000256" key="3">
    <source>
        <dbReference type="ARBA" id="ARBA00004997"/>
    </source>
</evidence>